<dbReference type="Pfam" id="PF03061">
    <property type="entry name" value="4HBT"/>
    <property type="match status" value="1"/>
</dbReference>
<evidence type="ECO:0000256" key="1">
    <source>
        <dbReference type="ARBA" id="ARBA00005953"/>
    </source>
</evidence>
<proteinExistence type="inferred from homology"/>
<comment type="similarity">
    <text evidence="1">Belongs to the 4-hydroxybenzoyl-CoA thioesterase family.</text>
</comment>
<dbReference type="InterPro" id="IPR006684">
    <property type="entry name" value="YbgC/YbaW"/>
</dbReference>
<evidence type="ECO:0000313" key="5">
    <source>
        <dbReference type="Proteomes" id="UP000254920"/>
    </source>
</evidence>
<keyword evidence="2 4" id="KW-0378">Hydrolase</keyword>
<accession>A0A381DIK3</accession>
<dbReference type="InterPro" id="IPR029069">
    <property type="entry name" value="HotDog_dom_sf"/>
</dbReference>
<reference evidence="4 5" key="1">
    <citation type="submission" date="2018-06" db="EMBL/GenBank/DDBJ databases">
        <authorList>
            <consortium name="Pathogen Informatics"/>
            <person name="Doyle S."/>
        </authorList>
    </citation>
    <scope>NUCLEOTIDE SEQUENCE [LARGE SCALE GENOMIC DNA]</scope>
    <source>
        <strain evidence="4 5">NCTC12475</strain>
    </source>
</reference>
<dbReference type="GeneID" id="93091148"/>
<evidence type="ECO:0000259" key="3">
    <source>
        <dbReference type="Pfam" id="PF03061"/>
    </source>
</evidence>
<dbReference type="RefSeq" id="WP_089182914.1">
    <property type="nucleotide sequence ID" value="NZ_CP043427.1"/>
</dbReference>
<dbReference type="EC" id="3.1.2.-" evidence="4"/>
<dbReference type="STRING" id="32024.GCA_000788295_00944"/>
<gene>
    <name evidence="4" type="ORF">NCTC12475_00713</name>
</gene>
<dbReference type="PROSITE" id="PS01328">
    <property type="entry name" value="4HBCOA_THIOESTERASE"/>
    <property type="match status" value="1"/>
</dbReference>
<name>A0A381DIK3_9BACT</name>
<dbReference type="InterPro" id="IPR050563">
    <property type="entry name" value="4-hydroxybenzoyl-CoA_TE"/>
</dbReference>
<dbReference type="NCBIfam" id="TIGR00051">
    <property type="entry name" value="YbgC/FadM family acyl-CoA thioesterase"/>
    <property type="match status" value="1"/>
</dbReference>
<dbReference type="Gene3D" id="3.10.129.10">
    <property type="entry name" value="Hotdog Thioesterase"/>
    <property type="match status" value="1"/>
</dbReference>
<dbReference type="InterPro" id="IPR008272">
    <property type="entry name" value="HB-CoA_thioesterase_AS"/>
</dbReference>
<sequence length="132" mass="15084">MKIRIYYEDTDAGGIVYHANYIKFCERARSECFLKENLAPFTKDGFFVVSQINAKYISPAKFGDTIEITTKVKESKKASCIIEHKIYKIASIKECSLNEILFEAQIKLAFVNNGKPSKIPENIFNFISTKLI</sequence>
<organism evidence="4 5">
    <name type="scientific">Campylobacter sputorum subsp. sputorum</name>
    <dbReference type="NCBI Taxonomy" id="32024"/>
    <lineage>
        <taxon>Bacteria</taxon>
        <taxon>Pseudomonadati</taxon>
        <taxon>Campylobacterota</taxon>
        <taxon>Epsilonproteobacteria</taxon>
        <taxon>Campylobacterales</taxon>
        <taxon>Campylobacteraceae</taxon>
        <taxon>Campylobacter</taxon>
    </lineage>
</organism>
<dbReference type="InterPro" id="IPR006683">
    <property type="entry name" value="Thioestr_dom"/>
</dbReference>
<feature type="domain" description="Thioesterase" evidence="3">
    <location>
        <begin position="13"/>
        <end position="88"/>
    </location>
</feature>
<keyword evidence="5" id="KW-1185">Reference proteome</keyword>
<dbReference type="GO" id="GO:0047617">
    <property type="term" value="F:fatty acyl-CoA hydrolase activity"/>
    <property type="evidence" value="ECO:0007669"/>
    <property type="project" value="TreeGrafter"/>
</dbReference>
<evidence type="ECO:0000313" key="4">
    <source>
        <dbReference type="EMBL" id="SUX10516.1"/>
    </source>
</evidence>
<dbReference type="CDD" id="cd00586">
    <property type="entry name" value="4HBT"/>
    <property type="match status" value="1"/>
</dbReference>
<dbReference type="PANTHER" id="PTHR31793">
    <property type="entry name" value="4-HYDROXYBENZOYL-COA THIOESTERASE FAMILY MEMBER"/>
    <property type="match status" value="1"/>
</dbReference>
<dbReference type="OrthoDB" id="9808429at2"/>
<dbReference type="SUPFAM" id="SSF54637">
    <property type="entry name" value="Thioesterase/thiol ester dehydrase-isomerase"/>
    <property type="match status" value="1"/>
</dbReference>
<dbReference type="Proteomes" id="UP000254920">
    <property type="component" value="Unassembled WGS sequence"/>
</dbReference>
<evidence type="ECO:0000256" key="2">
    <source>
        <dbReference type="ARBA" id="ARBA00022801"/>
    </source>
</evidence>
<dbReference type="AlphaFoldDB" id="A0A381DIK3"/>
<dbReference type="PANTHER" id="PTHR31793:SF37">
    <property type="entry name" value="ACYL-COA THIOESTER HYDROLASE YBGC"/>
    <property type="match status" value="1"/>
</dbReference>
<protein>
    <submittedName>
        <fullName evidence="4">Thioesterase family protein</fullName>
        <ecNumber evidence="4">3.1.2.-</ecNumber>
    </submittedName>
</protein>
<dbReference type="PIRSF" id="PIRSF003230">
    <property type="entry name" value="YbgC"/>
    <property type="match status" value="1"/>
</dbReference>
<dbReference type="EMBL" id="UFVD01000001">
    <property type="protein sequence ID" value="SUX10516.1"/>
    <property type="molecule type" value="Genomic_DNA"/>
</dbReference>